<gene>
    <name evidence="2" type="ORF">SK128_017472</name>
</gene>
<dbReference type="Proteomes" id="UP001381693">
    <property type="component" value="Unassembled WGS sequence"/>
</dbReference>
<feature type="compositionally biased region" description="Polar residues" evidence="1">
    <location>
        <begin position="1"/>
        <end position="10"/>
    </location>
</feature>
<evidence type="ECO:0000313" key="3">
    <source>
        <dbReference type="Proteomes" id="UP001381693"/>
    </source>
</evidence>
<dbReference type="EMBL" id="JAXCGZ010000722">
    <property type="protein sequence ID" value="KAK7085615.1"/>
    <property type="molecule type" value="Genomic_DNA"/>
</dbReference>
<name>A0AAN9AFI9_HALRR</name>
<feature type="region of interest" description="Disordered" evidence="1">
    <location>
        <begin position="1"/>
        <end position="23"/>
    </location>
</feature>
<evidence type="ECO:0000313" key="2">
    <source>
        <dbReference type="EMBL" id="KAK7085615.1"/>
    </source>
</evidence>
<dbReference type="AlphaFoldDB" id="A0AAN9AFI9"/>
<evidence type="ECO:0000256" key="1">
    <source>
        <dbReference type="SAM" id="MobiDB-lite"/>
    </source>
</evidence>
<accession>A0AAN9AFI9</accession>
<comment type="caution">
    <text evidence="2">The sequence shown here is derived from an EMBL/GenBank/DDBJ whole genome shotgun (WGS) entry which is preliminary data.</text>
</comment>
<reference evidence="2 3" key="1">
    <citation type="submission" date="2023-11" db="EMBL/GenBank/DDBJ databases">
        <title>Halocaridina rubra genome assembly.</title>
        <authorList>
            <person name="Smith C."/>
        </authorList>
    </citation>
    <scope>NUCLEOTIDE SEQUENCE [LARGE SCALE GENOMIC DNA]</scope>
    <source>
        <strain evidence="2">EP-1</strain>
        <tissue evidence="2">Whole</tissue>
    </source>
</reference>
<protein>
    <submittedName>
        <fullName evidence="2">Uncharacterized protein</fullName>
    </submittedName>
</protein>
<sequence>MCQGANNYTTEGHLDPTTIPGGHLEANNIGRALGAHNNTWRALGEQQHSESTWRTTLEGTSRTTTL</sequence>
<keyword evidence="3" id="KW-1185">Reference proteome</keyword>
<organism evidence="2 3">
    <name type="scientific">Halocaridina rubra</name>
    <name type="common">Hawaiian red shrimp</name>
    <dbReference type="NCBI Taxonomy" id="373956"/>
    <lineage>
        <taxon>Eukaryota</taxon>
        <taxon>Metazoa</taxon>
        <taxon>Ecdysozoa</taxon>
        <taxon>Arthropoda</taxon>
        <taxon>Crustacea</taxon>
        <taxon>Multicrustacea</taxon>
        <taxon>Malacostraca</taxon>
        <taxon>Eumalacostraca</taxon>
        <taxon>Eucarida</taxon>
        <taxon>Decapoda</taxon>
        <taxon>Pleocyemata</taxon>
        <taxon>Caridea</taxon>
        <taxon>Atyoidea</taxon>
        <taxon>Atyidae</taxon>
        <taxon>Halocaridina</taxon>
    </lineage>
</organism>
<feature type="compositionally biased region" description="Low complexity" evidence="1">
    <location>
        <begin position="52"/>
        <end position="66"/>
    </location>
</feature>
<feature type="non-terminal residue" evidence="2">
    <location>
        <position position="66"/>
    </location>
</feature>
<proteinExistence type="predicted"/>
<feature type="region of interest" description="Disordered" evidence="1">
    <location>
        <begin position="43"/>
        <end position="66"/>
    </location>
</feature>